<gene>
    <name evidence="2" type="ORF">TOA249_LOCUS5545</name>
</gene>
<keyword evidence="1" id="KW-0812">Transmembrane</keyword>
<dbReference type="GO" id="GO:0048468">
    <property type="term" value="P:cell development"/>
    <property type="evidence" value="ECO:0007669"/>
    <property type="project" value="TreeGrafter"/>
</dbReference>
<dbReference type="GO" id="GO:0019901">
    <property type="term" value="F:protein kinase binding"/>
    <property type="evidence" value="ECO:0007669"/>
    <property type="project" value="TreeGrafter"/>
</dbReference>
<keyword evidence="1" id="KW-0472">Membrane</keyword>
<dbReference type="GO" id="GO:0031625">
    <property type="term" value="F:ubiquitin protein ligase binding"/>
    <property type="evidence" value="ECO:0007669"/>
    <property type="project" value="TreeGrafter"/>
</dbReference>
<dbReference type="EMBL" id="CAJOBS010000225">
    <property type="protein sequence ID" value="CAF4528441.1"/>
    <property type="molecule type" value="Genomic_DNA"/>
</dbReference>
<name>A0A820X891_9BILA</name>
<reference evidence="2" key="1">
    <citation type="submission" date="2021-02" db="EMBL/GenBank/DDBJ databases">
        <authorList>
            <person name="Nowell W R."/>
        </authorList>
    </citation>
    <scope>NUCLEOTIDE SEQUENCE</scope>
</reference>
<proteinExistence type="predicted"/>
<dbReference type="GO" id="GO:0032436">
    <property type="term" value="P:positive regulation of proteasomal ubiquitin-dependent protein catabolic process"/>
    <property type="evidence" value="ECO:0007669"/>
    <property type="project" value="TreeGrafter"/>
</dbReference>
<dbReference type="GO" id="GO:0030877">
    <property type="term" value="C:beta-catenin destruction complex"/>
    <property type="evidence" value="ECO:0007669"/>
    <property type="project" value="TreeGrafter"/>
</dbReference>
<dbReference type="InterPro" id="IPR036305">
    <property type="entry name" value="RGS_sf"/>
</dbReference>
<dbReference type="GO" id="GO:0005634">
    <property type="term" value="C:nucleus"/>
    <property type="evidence" value="ECO:0007669"/>
    <property type="project" value="TreeGrafter"/>
</dbReference>
<organism evidence="2 3">
    <name type="scientific">Rotaria socialis</name>
    <dbReference type="NCBI Taxonomy" id="392032"/>
    <lineage>
        <taxon>Eukaryota</taxon>
        <taxon>Metazoa</taxon>
        <taxon>Spiralia</taxon>
        <taxon>Gnathifera</taxon>
        <taxon>Rotifera</taxon>
        <taxon>Eurotatoria</taxon>
        <taxon>Bdelloidea</taxon>
        <taxon>Philodinida</taxon>
        <taxon>Philodinidae</taxon>
        <taxon>Rotaria</taxon>
    </lineage>
</organism>
<evidence type="ECO:0000313" key="2">
    <source>
        <dbReference type="EMBL" id="CAF4528441.1"/>
    </source>
</evidence>
<dbReference type="SUPFAM" id="SSF48097">
    <property type="entry name" value="Regulator of G-protein signaling, RGS"/>
    <property type="match status" value="1"/>
</dbReference>
<evidence type="ECO:0000256" key="1">
    <source>
        <dbReference type="SAM" id="Phobius"/>
    </source>
</evidence>
<comment type="caution">
    <text evidence="2">The sequence shown here is derived from an EMBL/GenBank/DDBJ whole genome shotgun (WGS) entry which is preliminary data.</text>
</comment>
<protein>
    <recommendedName>
        <fullName evidence="4">RGS domain-containing protein</fullName>
    </recommendedName>
</protein>
<feature type="transmembrane region" description="Helical" evidence="1">
    <location>
        <begin position="330"/>
        <end position="354"/>
    </location>
</feature>
<dbReference type="GO" id="GO:0060090">
    <property type="term" value="F:molecular adaptor activity"/>
    <property type="evidence" value="ECO:0007669"/>
    <property type="project" value="TreeGrafter"/>
</dbReference>
<evidence type="ECO:0000313" key="3">
    <source>
        <dbReference type="Proteomes" id="UP000663838"/>
    </source>
</evidence>
<dbReference type="InterPro" id="IPR043581">
    <property type="entry name" value="Axin-like"/>
</dbReference>
<dbReference type="InterPro" id="IPR044926">
    <property type="entry name" value="RGS_subdomain_2"/>
</dbReference>
<accession>A0A820X891</accession>
<dbReference type="GO" id="GO:0090090">
    <property type="term" value="P:negative regulation of canonical Wnt signaling pathway"/>
    <property type="evidence" value="ECO:0007669"/>
    <property type="project" value="InterPro"/>
</dbReference>
<dbReference type="PANTHER" id="PTHR46102">
    <property type="entry name" value="AXIN"/>
    <property type="match status" value="1"/>
</dbReference>
<dbReference type="AlphaFoldDB" id="A0A820X891"/>
<sequence>MSFSDTECSHRSSLATVHRVPANSSSQLSRTISIHDVVSNHETAELFLEFLMSSSQTASLGAVYAIVLVLNEKKDDVNQLHDIGRAAYKTYIENESILPWLPPQRRMELRETYRRKHFDEHFFDGVLDDLLSYIESQTDVFRQFLNSRIWNEYRRGKFTKNHAQVKSTSTLGNTSSGYQNENNEFKRLRKLHSSSLSLQTKTKSHDRHLHNRSARVESTSIKKTRVAYFLPGSDTPFVIQVAVPPESIVLNDILPRLHTSSKNQRNGINTNTPFDYFVKHRASNENWLGGDTQFINEKVEDFDIPLPNIDDYYFFYSINSITMVVLTTDVIVTLAVIGVVLILILLILLICCLCRKCDQCARWSRRTANKREEDTKDREITESRREFDQIRQQHNEIGDQLRVKYNLNGGDGRDAKIVTFA</sequence>
<dbReference type="PANTHER" id="PTHR46102:SF2">
    <property type="entry name" value="AXIN"/>
    <property type="match status" value="1"/>
</dbReference>
<dbReference type="GO" id="GO:0008013">
    <property type="term" value="F:beta-catenin binding"/>
    <property type="evidence" value="ECO:0007669"/>
    <property type="project" value="TreeGrafter"/>
</dbReference>
<keyword evidence="1" id="KW-1133">Transmembrane helix</keyword>
<dbReference type="Gene3D" id="1.10.167.10">
    <property type="entry name" value="Regulator of G-protein Signalling 4, domain 2"/>
    <property type="match status" value="1"/>
</dbReference>
<evidence type="ECO:0008006" key="4">
    <source>
        <dbReference type="Google" id="ProtNLM"/>
    </source>
</evidence>
<dbReference type="GO" id="GO:0005886">
    <property type="term" value="C:plasma membrane"/>
    <property type="evidence" value="ECO:0007669"/>
    <property type="project" value="TreeGrafter"/>
</dbReference>
<dbReference type="Proteomes" id="UP000663838">
    <property type="component" value="Unassembled WGS sequence"/>
</dbReference>